<evidence type="ECO:0000313" key="2">
    <source>
        <dbReference type="EMBL" id="RXH12349.1"/>
    </source>
</evidence>
<dbReference type="PANTHER" id="PTHR35984:SF1">
    <property type="entry name" value="PERIPLASMIC SERINE PROTEASE"/>
    <property type="match status" value="1"/>
</dbReference>
<dbReference type="Pfam" id="PF01972">
    <property type="entry name" value="SDH_protease"/>
    <property type="match status" value="1"/>
</dbReference>
<dbReference type="InterPro" id="IPR029045">
    <property type="entry name" value="ClpP/crotonase-like_dom_sf"/>
</dbReference>
<accession>A0ABY0E5E9</accession>
<comment type="caution">
    <text evidence="2">The sequence shown here is derived from an EMBL/GenBank/DDBJ whole genome shotgun (WGS) entry which is preliminary data.</text>
</comment>
<reference evidence="2 3" key="1">
    <citation type="submission" date="2018-10" db="EMBL/GenBank/DDBJ databases">
        <title>Bradyrhizobium sp. nov., effective nodules isolated from peanut in China.</title>
        <authorList>
            <person name="Li Y."/>
        </authorList>
    </citation>
    <scope>NUCLEOTIDE SEQUENCE [LARGE SCALE GENOMIC DNA]</scope>
    <source>
        <strain evidence="2 3">CCBAU 53426</strain>
    </source>
</reference>
<dbReference type="Gene3D" id="3.90.226.10">
    <property type="entry name" value="2-enoyl-CoA Hydratase, Chain A, domain 1"/>
    <property type="match status" value="1"/>
</dbReference>
<evidence type="ECO:0008006" key="4">
    <source>
        <dbReference type="Google" id="ProtNLM"/>
    </source>
</evidence>
<protein>
    <recommendedName>
        <fullName evidence="4">S49 family peptidase</fullName>
    </recommendedName>
</protein>
<name>A0ABY0E5E9_9BRAD</name>
<gene>
    <name evidence="2" type="ORF">EAS56_17730</name>
</gene>
<dbReference type="Proteomes" id="UP000290401">
    <property type="component" value="Unassembled WGS sequence"/>
</dbReference>
<feature type="region of interest" description="Disordered" evidence="1">
    <location>
        <begin position="1"/>
        <end position="38"/>
    </location>
</feature>
<proteinExistence type="predicted"/>
<dbReference type="EMBL" id="RDQZ01000013">
    <property type="protein sequence ID" value="RXH12349.1"/>
    <property type="molecule type" value="Genomic_DNA"/>
</dbReference>
<keyword evidence="3" id="KW-1185">Reference proteome</keyword>
<evidence type="ECO:0000313" key="3">
    <source>
        <dbReference type="Proteomes" id="UP000290401"/>
    </source>
</evidence>
<organism evidence="2 3">
    <name type="scientific">Bradyrhizobium guangzhouense</name>
    <dbReference type="NCBI Taxonomy" id="1325095"/>
    <lineage>
        <taxon>Bacteria</taxon>
        <taxon>Pseudomonadati</taxon>
        <taxon>Pseudomonadota</taxon>
        <taxon>Alphaproteobacteria</taxon>
        <taxon>Hyphomicrobiales</taxon>
        <taxon>Nitrobacteraceae</taxon>
        <taxon>Bradyrhizobium</taxon>
    </lineage>
</organism>
<dbReference type="PANTHER" id="PTHR35984">
    <property type="entry name" value="PERIPLASMIC SERINE PROTEASE"/>
    <property type="match status" value="1"/>
</dbReference>
<evidence type="ECO:0000256" key="1">
    <source>
        <dbReference type="SAM" id="MobiDB-lite"/>
    </source>
</evidence>
<dbReference type="SUPFAM" id="SSF52096">
    <property type="entry name" value="ClpP/crotonase"/>
    <property type="match status" value="1"/>
</dbReference>
<sequence length="334" mass="36332">MRFDQFGQGEIMAKKPTKSDETPAEGPKPPDAAAAGISDIPEGEAPELTWGQAIRAKNLDAFKAGIKKELDGIIAKHAANLSNYAILFLFDDDTITSYHTDRLYSAARELHGKDILLLIDSPGGQIEPAYLISKTLKRLAANKFVVAVPRRAKSAATLICLGADEIHMGMMSQLGPIDPQISGLPTLALGNALRLIAELASKYPGSSEVLAKYLIDQISIRRLGYYERVGESAAQYAERLIGRRQLPSGKTAAEVASHLVNHYKDHGFVIDSGEATDLLGATIVKEQTPEYLFADAVYGVIDFAQLVANRLGKKTFWVIGEAPEGINWRDIDEK</sequence>
<dbReference type="InterPro" id="IPR002825">
    <property type="entry name" value="Pept_S49_ser-pept_pro"/>
</dbReference>